<dbReference type="PROSITE" id="PS50005">
    <property type="entry name" value="TPR"/>
    <property type="match status" value="3"/>
</dbReference>
<evidence type="ECO:0000313" key="6">
    <source>
        <dbReference type="Proteomes" id="UP000772618"/>
    </source>
</evidence>
<keyword evidence="4" id="KW-1133">Transmembrane helix</keyword>
<keyword evidence="4" id="KW-0812">Transmembrane</keyword>
<dbReference type="PANTHER" id="PTHR44943">
    <property type="entry name" value="CELLULOSE SYNTHASE OPERON PROTEIN C"/>
    <property type="match status" value="1"/>
</dbReference>
<reference evidence="5 6" key="1">
    <citation type="submission" date="2021-05" db="EMBL/GenBank/DDBJ databases">
        <title>A Polyphasic approach of four new species of the genus Ohtaekwangia: Ohtaekwangia histidinii sp. nov., Ohtaekwangia cretensis sp. nov., Ohtaekwangia indiensis sp. nov., Ohtaekwangia reichenbachii sp. nov. from diverse environment.</title>
        <authorList>
            <person name="Octaviana S."/>
        </authorList>
    </citation>
    <scope>NUCLEOTIDE SEQUENCE [LARGE SCALE GENOMIC DNA]</scope>
    <source>
        <strain evidence="5 6">PWU20</strain>
    </source>
</reference>
<dbReference type="SUPFAM" id="SSF48452">
    <property type="entry name" value="TPR-like"/>
    <property type="match status" value="1"/>
</dbReference>
<comment type="caution">
    <text evidence="5">The sequence shown here is derived from an EMBL/GenBank/DDBJ whole genome shotgun (WGS) entry which is preliminary data.</text>
</comment>
<feature type="transmembrane region" description="Helical" evidence="4">
    <location>
        <begin position="230"/>
        <end position="253"/>
    </location>
</feature>
<dbReference type="RefSeq" id="WP_254153311.1">
    <property type="nucleotide sequence ID" value="NZ_JAHESD010000014.1"/>
</dbReference>
<dbReference type="Pfam" id="PF07719">
    <property type="entry name" value="TPR_2"/>
    <property type="match status" value="1"/>
</dbReference>
<dbReference type="Gene3D" id="1.25.40.10">
    <property type="entry name" value="Tetratricopeptide repeat domain"/>
    <property type="match status" value="1"/>
</dbReference>
<feature type="transmembrane region" description="Helical" evidence="4">
    <location>
        <begin position="273"/>
        <end position="295"/>
    </location>
</feature>
<feature type="transmembrane region" description="Helical" evidence="4">
    <location>
        <begin position="345"/>
        <end position="364"/>
    </location>
</feature>
<keyword evidence="1" id="KW-0677">Repeat</keyword>
<dbReference type="InterPro" id="IPR013105">
    <property type="entry name" value="TPR_2"/>
</dbReference>
<feature type="repeat" description="TPR" evidence="3">
    <location>
        <begin position="173"/>
        <end position="206"/>
    </location>
</feature>
<accession>A0ABS5VQD1</accession>
<sequence length="421" mass="47312">MELEKALYKADYLLKQKRYAEAHKEVNTYLASDPESIPALIILIQIYLGLDKNEKADEVADQLIKLDPSDANILYLKGLTQTQTGKRKSALKFLDSALAFDPMMAEAHGLKAAIYFLDAEFEKALEAADNGLRIDPQNEICLNHRSMALLRLDRKEDHVQADQQALKSNPMNPLTHASVGFGALQKGEYDKAKDHFREALRIDPTNEYARQGMLESIRATNLYYRLFLKYAFWMQGLTPQVRWAVIILGYVMIRGLDSVSNALGTFAPIAQAVVIVYTTFAISTWIIGPVSNIFLRFHAFGKYVLTEEEIDVANRCAALLLMAVLGAVLFYSFDVDPDVQWKNLGFYVLCSGIALTVVVSSIATRTLEKSKRRLKTLGTIFGIGCGVLILMAFVLPNLAWDIFNLLLYSFIGYQFYANSQE</sequence>
<evidence type="ECO:0000256" key="2">
    <source>
        <dbReference type="ARBA" id="ARBA00022803"/>
    </source>
</evidence>
<keyword evidence="6" id="KW-1185">Reference proteome</keyword>
<keyword evidence="4" id="KW-0472">Membrane</keyword>
<evidence type="ECO:0000256" key="1">
    <source>
        <dbReference type="ARBA" id="ARBA00022737"/>
    </source>
</evidence>
<evidence type="ECO:0000256" key="4">
    <source>
        <dbReference type="SAM" id="Phobius"/>
    </source>
</evidence>
<dbReference type="Proteomes" id="UP000772618">
    <property type="component" value="Unassembled WGS sequence"/>
</dbReference>
<proteinExistence type="predicted"/>
<feature type="transmembrane region" description="Helical" evidence="4">
    <location>
        <begin position="376"/>
        <end position="396"/>
    </location>
</feature>
<dbReference type="Pfam" id="PF14559">
    <property type="entry name" value="TPR_19"/>
    <property type="match status" value="1"/>
</dbReference>
<dbReference type="InterPro" id="IPR011990">
    <property type="entry name" value="TPR-like_helical_dom_sf"/>
</dbReference>
<name>A0ABS5VQD1_9BACT</name>
<dbReference type="EMBL" id="JAHESD010000014">
    <property type="protein sequence ID" value="MBT1703346.1"/>
    <property type="molecule type" value="Genomic_DNA"/>
</dbReference>
<feature type="repeat" description="TPR" evidence="3">
    <location>
        <begin position="105"/>
        <end position="138"/>
    </location>
</feature>
<dbReference type="InterPro" id="IPR051685">
    <property type="entry name" value="Ycf3/AcsC/BcsC/TPR_MFPF"/>
</dbReference>
<evidence type="ECO:0000256" key="3">
    <source>
        <dbReference type="PROSITE-ProRule" id="PRU00339"/>
    </source>
</evidence>
<evidence type="ECO:0000313" key="5">
    <source>
        <dbReference type="EMBL" id="MBT1703346.1"/>
    </source>
</evidence>
<protein>
    <submittedName>
        <fullName evidence="5">Tetratricopeptide repeat protein</fullName>
    </submittedName>
</protein>
<feature type="repeat" description="TPR" evidence="3">
    <location>
        <begin position="71"/>
        <end position="104"/>
    </location>
</feature>
<organism evidence="5 6">
    <name type="scientific">Chryseosolibacter indicus</name>
    <dbReference type="NCBI Taxonomy" id="2782351"/>
    <lineage>
        <taxon>Bacteria</taxon>
        <taxon>Pseudomonadati</taxon>
        <taxon>Bacteroidota</taxon>
        <taxon>Cytophagia</taxon>
        <taxon>Cytophagales</taxon>
        <taxon>Chryseotaleaceae</taxon>
        <taxon>Chryseosolibacter</taxon>
    </lineage>
</organism>
<dbReference type="SMART" id="SM00028">
    <property type="entry name" value="TPR"/>
    <property type="match status" value="4"/>
</dbReference>
<gene>
    <name evidence="5" type="ORF">KK060_08655</name>
</gene>
<feature type="transmembrane region" description="Helical" evidence="4">
    <location>
        <begin position="316"/>
        <end position="333"/>
    </location>
</feature>
<keyword evidence="2 3" id="KW-0802">TPR repeat</keyword>
<dbReference type="PANTHER" id="PTHR44943:SF8">
    <property type="entry name" value="TPR REPEAT-CONTAINING PROTEIN MJ0263"/>
    <property type="match status" value="1"/>
</dbReference>
<dbReference type="InterPro" id="IPR019734">
    <property type="entry name" value="TPR_rpt"/>
</dbReference>